<sequence>MNVFILCTGRCGSTTFIRACKFIENFTSGHETLSREIGNRRFAYSENHIEADNRLSWFLGELEERFGDKAFYVHLTRDKDKTVNSFNKRWDGTVSIIRAFSAGILMKKNEMLTDDEKLHICEYYYDTVNRNISHFLKNKTNKMAICLENIENDFELFWKSINAKGDMDVAVKKFKTKYNQS</sequence>
<evidence type="ECO:0008006" key="3">
    <source>
        <dbReference type="Google" id="ProtNLM"/>
    </source>
</evidence>
<dbReference type="EMBL" id="CP070608">
    <property type="protein sequence ID" value="QSE98407.1"/>
    <property type="molecule type" value="Genomic_DNA"/>
</dbReference>
<organism evidence="1 2">
    <name type="scientific">Fulvivirga lutea</name>
    <dbReference type="NCBI Taxonomy" id="2810512"/>
    <lineage>
        <taxon>Bacteria</taxon>
        <taxon>Pseudomonadati</taxon>
        <taxon>Bacteroidota</taxon>
        <taxon>Cytophagia</taxon>
        <taxon>Cytophagales</taxon>
        <taxon>Fulvivirgaceae</taxon>
        <taxon>Fulvivirga</taxon>
    </lineage>
</organism>
<proteinExistence type="predicted"/>
<reference evidence="1" key="1">
    <citation type="submission" date="2021-02" db="EMBL/GenBank/DDBJ databases">
        <title>Fulvivirga sp. S481 isolated from sea water.</title>
        <authorList>
            <person name="Bae S.S."/>
            <person name="Baek K."/>
        </authorList>
    </citation>
    <scope>NUCLEOTIDE SEQUENCE</scope>
    <source>
        <strain evidence="1">S481</strain>
    </source>
</reference>
<accession>A0A974WJL4</accession>
<evidence type="ECO:0000313" key="2">
    <source>
        <dbReference type="Proteomes" id="UP000662783"/>
    </source>
</evidence>
<gene>
    <name evidence="1" type="ORF">JR347_04840</name>
</gene>
<dbReference type="RefSeq" id="WP_205722921.1">
    <property type="nucleotide sequence ID" value="NZ_CP070608.1"/>
</dbReference>
<keyword evidence="2" id="KW-1185">Reference proteome</keyword>
<name>A0A974WJL4_9BACT</name>
<dbReference type="KEGG" id="fuv:JR347_04840"/>
<dbReference type="InterPro" id="IPR027417">
    <property type="entry name" value="P-loop_NTPase"/>
</dbReference>
<protein>
    <recommendedName>
        <fullName evidence="3">Sulfotransferase family protein</fullName>
    </recommendedName>
</protein>
<dbReference type="AlphaFoldDB" id="A0A974WJL4"/>
<evidence type="ECO:0000313" key="1">
    <source>
        <dbReference type="EMBL" id="QSE98407.1"/>
    </source>
</evidence>
<dbReference type="Proteomes" id="UP000662783">
    <property type="component" value="Chromosome"/>
</dbReference>
<dbReference type="SUPFAM" id="SSF52540">
    <property type="entry name" value="P-loop containing nucleoside triphosphate hydrolases"/>
    <property type="match status" value="1"/>
</dbReference>